<keyword evidence="4 6" id="KW-0456">Lyase</keyword>
<evidence type="ECO:0000313" key="8">
    <source>
        <dbReference type="Proteomes" id="UP000238563"/>
    </source>
</evidence>
<dbReference type="GO" id="GO:0046872">
    <property type="term" value="F:metal ion binding"/>
    <property type="evidence" value="ECO:0007669"/>
    <property type="project" value="UniProtKB-KW"/>
</dbReference>
<feature type="active site" description="Proton donor" evidence="6">
    <location>
        <position position="30"/>
    </location>
</feature>
<protein>
    <recommendedName>
        <fullName evidence="6">Pseudouridine-5'-phosphate glycosidase</fullName>
        <shortName evidence="6">PsiMP glycosidase</shortName>
        <ecNumber evidence="6">4.2.1.70</ecNumber>
    </recommendedName>
</protein>
<dbReference type="AlphaFoldDB" id="A0A2S9JXW6"/>
<dbReference type="InterPro" id="IPR007342">
    <property type="entry name" value="PsuG"/>
</dbReference>
<evidence type="ECO:0000313" key="7">
    <source>
        <dbReference type="EMBL" id="PRD58185.1"/>
    </source>
</evidence>
<dbReference type="GO" id="GO:0005737">
    <property type="term" value="C:cytoplasm"/>
    <property type="evidence" value="ECO:0007669"/>
    <property type="project" value="TreeGrafter"/>
</dbReference>
<feature type="binding site" evidence="6">
    <location>
        <begin position="145"/>
        <end position="147"/>
    </location>
    <ligand>
        <name>substrate</name>
    </ligand>
</feature>
<feature type="binding site" evidence="6">
    <location>
        <position position="111"/>
    </location>
    <ligand>
        <name>substrate</name>
    </ligand>
</feature>
<keyword evidence="5 6" id="KW-0326">Glycosidase</keyword>
<dbReference type="HAMAP" id="MF_01876">
    <property type="entry name" value="PsiMP_glycosidase"/>
    <property type="match status" value="1"/>
</dbReference>
<dbReference type="Pfam" id="PF04227">
    <property type="entry name" value="Indigoidine_A"/>
    <property type="match status" value="1"/>
</dbReference>
<comment type="similarity">
    <text evidence="6">Belongs to the pseudouridine-5'-phosphate glycosidase family.</text>
</comment>
<comment type="caution">
    <text evidence="7">The sequence shown here is derived from an EMBL/GenBank/DDBJ whole genome shotgun (WGS) entry which is preliminary data.</text>
</comment>
<gene>
    <name evidence="6" type="primary">psuG</name>
    <name evidence="7" type="ORF">C5750_03355</name>
</gene>
<evidence type="ECO:0000256" key="1">
    <source>
        <dbReference type="ARBA" id="ARBA00022723"/>
    </source>
</evidence>
<dbReference type="SUPFAM" id="SSF110581">
    <property type="entry name" value="Indigoidine synthase A-like"/>
    <property type="match status" value="1"/>
</dbReference>
<keyword evidence="1 6" id="KW-0479">Metal-binding</keyword>
<evidence type="ECO:0000256" key="6">
    <source>
        <dbReference type="HAMAP-Rule" id="MF_01876"/>
    </source>
</evidence>
<evidence type="ECO:0000256" key="2">
    <source>
        <dbReference type="ARBA" id="ARBA00022801"/>
    </source>
</evidence>
<dbReference type="RefSeq" id="WP_105732426.1">
    <property type="nucleotide sequence ID" value="NZ_PVBT01000001.1"/>
</dbReference>
<dbReference type="Gene3D" id="3.40.1790.10">
    <property type="entry name" value="Indigoidine synthase domain"/>
    <property type="match status" value="1"/>
</dbReference>
<accession>A0A2S9JXW6</accession>
<keyword evidence="2 6" id="KW-0378">Hydrolase</keyword>
<evidence type="ECO:0000256" key="4">
    <source>
        <dbReference type="ARBA" id="ARBA00023239"/>
    </source>
</evidence>
<proteinExistence type="inferred from homology"/>
<sequence>MTTTALNPFTDIAPEVQKALAAGQPVVALESTIITHGMPYPDNSRMAADVETIIRDGGAVPATIAIIDGRLKIGISAEEREALAQVKGAMKLSRADLAFALSEGRTGGTTVAATMLAAHMAGIKVFATGGIGGVHMGAETSFDISADLEELGRTPVIVVSAGAKAILDIEKTLEVLETKGVPVVVHGADILPAFWSRQSHLKAPLRLDTPEAIAKFQATRSAIGVNGGMLIANPIPLESEIPAGIMGGYIREALARATKNGITGKAVTPYLLSEILDITKGESLKANIALVENNARLAARIAVALANIR</sequence>
<dbReference type="Proteomes" id="UP000238563">
    <property type="component" value="Unassembled WGS sequence"/>
</dbReference>
<evidence type="ECO:0000256" key="3">
    <source>
        <dbReference type="ARBA" id="ARBA00023211"/>
    </source>
</evidence>
<dbReference type="EMBL" id="PVBT01000001">
    <property type="protein sequence ID" value="PRD58185.1"/>
    <property type="molecule type" value="Genomic_DNA"/>
</dbReference>
<dbReference type="PANTHER" id="PTHR42909:SF1">
    <property type="entry name" value="CARBOHYDRATE KINASE PFKB DOMAIN-CONTAINING PROTEIN"/>
    <property type="match status" value="1"/>
</dbReference>
<evidence type="ECO:0000256" key="5">
    <source>
        <dbReference type="ARBA" id="ARBA00023295"/>
    </source>
</evidence>
<dbReference type="OrthoDB" id="9805870at2"/>
<comment type="cofactor">
    <cofactor evidence="6">
        <name>Mn(2+)</name>
        <dbReference type="ChEBI" id="CHEBI:29035"/>
    </cofactor>
    <text evidence="6">Binds 1 Mn(2+) ion per subunit.</text>
</comment>
<dbReference type="GO" id="GO:0016798">
    <property type="term" value="F:hydrolase activity, acting on glycosyl bonds"/>
    <property type="evidence" value="ECO:0007669"/>
    <property type="project" value="UniProtKB-KW"/>
</dbReference>
<dbReference type="GO" id="GO:0046113">
    <property type="term" value="P:nucleobase catabolic process"/>
    <property type="evidence" value="ECO:0007669"/>
    <property type="project" value="UniProtKB-UniRule"/>
</dbReference>
<dbReference type="InterPro" id="IPR022830">
    <property type="entry name" value="Indigdn_synthA-like"/>
</dbReference>
<dbReference type="GO" id="GO:0004730">
    <property type="term" value="F:pseudouridylate synthase activity"/>
    <property type="evidence" value="ECO:0007669"/>
    <property type="project" value="UniProtKB-UniRule"/>
</dbReference>
<comment type="function">
    <text evidence="6">Catalyzes the reversible cleavage of pseudouridine 5'-phosphate (PsiMP) to ribose 5-phosphate and uracil. Functions biologically in the cleavage direction, as part of a pseudouridine degradation pathway.</text>
</comment>
<dbReference type="EC" id="4.2.1.70" evidence="6"/>
<keyword evidence="8" id="KW-1185">Reference proteome</keyword>
<feature type="active site" description="Nucleophile" evidence="6">
    <location>
        <position position="164"/>
    </location>
</feature>
<feature type="binding site" evidence="6">
    <location>
        <position position="91"/>
    </location>
    <ligand>
        <name>substrate</name>
    </ligand>
</feature>
<keyword evidence="3 6" id="KW-0464">Manganese</keyword>
<dbReference type="PANTHER" id="PTHR42909">
    <property type="entry name" value="ZGC:136858"/>
    <property type="match status" value="1"/>
</dbReference>
<reference evidence="7 8" key="1">
    <citation type="submission" date="2018-02" db="EMBL/GenBank/DDBJ databases">
        <title>The draft genome of Phyllobacterium myrsinacearum DSM5892.</title>
        <authorList>
            <person name="Li L."/>
            <person name="Liu L."/>
            <person name="Zhang X."/>
            <person name="Wang T."/>
        </authorList>
    </citation>
    <scope>NUCLEOTIDE SEQUENCE [LARGE SCALE GENOMIC DNA]</scope>
    <source>
        <strain evidence="7 8">DSM 5892</strain>
    </source>
</reference>
<comment type="catalytic activity">
    <reaction evidence="6">
        <text>D-ribose 5-phosphate + uracil = psi-UMP + H2O</text>
        <dbReference type="Rhea" id="RHEA:18337"/>
        <dbReference type="ChEBI" id="CHEBI:15377"/>
        <dbReference type="ChEBI" id="CHEBI:17568"/>
        <dbReference type="ChEBI" id="CHEBI:58380"/>
        <dbReference type="ChEBI" id="CHEBI:78346"/>
        <dbReference type="EC" id="4.2.1.70"/>
    </reaction>
</comment>
<feature type="binding site" evidence="6">
    <location>
        <position position="143"/>
    </location>
    <ligand>
        <name>Mn(2+)</name>
        <dbReference type="ChEBI" id="CHEBI:29035"/>
    </ligand>
</feature>
<comment type="subunit">
    <text evidence="6">Homotrimer.</text>
</comment>
<name>A0A2S9JXW6_9HYPH</name>
<organism evidence="7 8">
    <name type="scientific">Phyllobacterium myrsinacearum</name>
    <dbReference type="NCBI Taxonomy" id="28101"/>
    <lineage>
        <taxon>Bacteria</taxon>
        <taxon>Pseudomonadati</taxon>
        <taxon>Pseudomonadota</taxon>
        <taxon>Alphaproteobacteria</taxon>
        <taxon>Hyphomicrobiales</taxon>
        <taxon>Phyllobacteriaceae</taxon>
        <taxon>Phyllobacterium</taxon>
    </lineage>
</organism>